<comment type="caution">
    <text evidence="1">The sequence shown here is derived from an EMBL/GenBank/DDBJ whole genome shotgun (WGS) entry which is preliminary data.</text>
</comment>
<protein>
    <submittedName>
        <fullName evidence="1">Uncharacterized protein</fullName>
    </submittedName>
</protein>
<evidence type="ECO:0000313" key="1">
    <source>
        <dbReference type="EMBL" id="MDR5900371.1"/>
    </source>
</evidence>
<proteinExistence type="predicted"/>
<evidence type="ECO:0000313" key="2">
    <source>
        <dbReference type="Proteomes" id="UP001254564"/>
    </source>
</evidence>
<dbReference type="RefSeq" id="WP_309657246.1">
    <property type="nucleotide sequence ID" value="NZ_JARWAN010000039.1"/>
</dbReference>
<sequence>MLAEFEGVGALYNFHKQRAINMRLHVLVGGVKRYALCILHCGAPCGDFRSNDFSLAAKVD</sequence>
<name>A0ABU1H7U2_9GAMM</name>
<gene>
    <name evidence="1" type="ORF">QC823_15505</name>
</gene>
<accession>A0ABU1H7U2</accession>
<reference evidence="1 2" key="1">
    <citation type="submission" date="2023-04" db="EMBL/GenBank/DDBJ databases">
        <title>A long-awaited taxogenomic arrangement of the family Halomonadaceae.</title>
        <authorList>
            <person name="De La Haba R."/>
            <person name="Chuvochina M."/>
            <person name="Wittouck S."/>
            <person name="Arahal D.R."/>
            <person name="Sanchez-Porro C."/>
            <person name="Hugenholtz P."/>
            <person name="Ventosa A."/>
        </authorList>
    </citation>
    <scope>NUCLEOTIDE SEQUENCE [LARGE SCALE GENOMIC DNA]</scope>
    <source>
        <strain evidence="1 2">DSM 21020</strain>
    </source>
</reference>
<dbReference type="Proteomes" id="UP001254564">
    <property type="component" value="Unassembled WGS sequence"/>
</dbReference>
<dbReference type="EMBL" id="JARWAN010000039">
    <property type="protein sequence ID" value="MDR5900371.1"/>
    <property type="molecule type" value="Genomic_DNA"/>
</dbReference>
<organism evidence="1 2">
    <name type="scientific">Vreelandella vilamensis</name>
    <dbReference type="NCBI Taxonomy" id="531309"/>
    <lineage>
        <taxon>Bacteria</taxon>
        <taxon>Pseudomonadati</taxon>
        <taxon>Pseudomonadota</taxon>
        <taxon>Gammaproteobacteria</taxon>
        <taxon>Oceanospirillales</taxon>
        <taxon>Halomonadaceae</taxon>
        <taxon>Vreelandella</taxon>
    </lineage>
</organism>
<keyword evidence="2" id="KW-1185">Reference proteome</keyword>